<dbReference type="AlphaFoldDB" id="A0A6C0DSW3"/>
<keyword evidence="2" id="KW-0808">Transferase</keyword>
<comment type="similarity">
    <text evidence="1">Belongs to the spermidine/spermine synthase family.</text>
</comment>
<dbReference type="PROSITE" id="PS51006">
    <property type="entry name" value="PABS_2"/>
    <property type="match status" value="1"/>
</dbReference>
<accession>A0A6C0DSW3</accession>
<dbReference type="InterPro" id="IPR030374">
    <property type="entry name" value="PABS"/>
</dbReference>
<dbReference type="PANTHER" id="PTHR43317">
    <property type="entry name" value="THERMOSPERMINE SYNTHASE ACAULIS5"/>
    <property type="match status" value="1"/>
</dbReference>
<dbReference type="PANTHER" id="PTHR43317:SF3">
    <property type="entry name" value="BLR2883 PROTEIN"/>
    <property type="match status" value="1"/>
</dbReference>
<dbReference type="GO" id="GO:0010487">
    <property type="term" value="F:thermospermine synthase activity"/>
    <property type="evidence" value="ECO:0007669"/>
    <property type="project" value="UniProtKB-EC"/>
</dbReference>
<dbReference type="EMBL" id="MN739654">
    <property type="protein sequence ID" value="QHT18285.1"/>
    <property type="molecule type" value="Genomic_DNA"/>
</dbReference>
<feature type="domain" description="PABS" evidence="6">
    <location>
        <begin position="1"/>
        <end position="232"/>
    </location>
</feature>
<sequence length="266" mass="30670">MEEKEVWGSRFYTFDAETARTFHTPFQKVNLITNPVFGRMLFLDGILQSASSDEHIYHDALVKVGMKGSIEPVRRVLIGGGAEGAVLREVYAMGPHVQEAIMVDWDKDLVEDLRKNETMNERSFHDERTKVYYVNITKFVVTTPKKFHAIFLDLLDPSMETVEWLENLVNRATLKLTDNGILTMNLGGNAYIAMEFLKRLHVDGFGEWYILPYKTFVPSFHQEWYFLSMCRRQFKGFVGSSLQAFLTIRRTGAEFLSLDKCTIVTI</sequence>
<evidence type="ECO:0000256" key="2">
    <source>
        <dbReference type="ARBA" id="ARBA00022679"/>
    </source>
</evidence>
<dbReference type="Pfam" id="PF01564">
    <property type="entry name" value="Spermine_synth"/>
    <property type="match status" value="1"/>
</dbReference>
<reference evidence="7" key="1">
    <citation type="journal article" date="2020" name="Nature">
        <title>Giant virus diversity and host interactions through global metagenomics.</title>
        <authorList>
            <person name="Schulz F."/>
            <person name="Roux S."/>
            <person name="Paez-Espino D."/>
            <person name="Jungbluth S."/>
            <person name="Walsh D.A."/>
            <person name="Denef V.J."/>
            <person name="McMahon K.D."/>
            <person name="Konstantinidis K.T."/>
            <person name="Eloe-Fadrosh E.A."/>
            <person name="Kyrpides N.C."/>
            <person name="Woyke T."/>
        </authorList>
    </citation>
    <scope>NUCLEOTIDE SEQUENCE</scope>
    <source>
        <strain evidence="7">GVMAG-M-3300023174-46</strain>
    </source>
</reference>
<dbReference type="EC" id="2.5.1.79" evidence="5"/>
<evidence type="ECO:0000313" key="7">
    <source>
        <dbReference type="EMBL" id="QHT18285.1"/>
    </source>
</evidence>
<dbReference type="GO" id="GO:0006596">
    <property type="term" value="P:polyamine biosynthetic process"/>
    <property type="evidence" value="ECO:0007669"/>
    <property type="project" value="UniProtKB-KW"/>
</dbReference>
<keyword evidence="3" id="KW-0620">Polyamine biosynthesis</keyword>
<dbReference type="SUPFAM" id="SSF53335">
    <property type="entry name" value="S-adenosyl-L-methionine-dependent methyltransferases"/>
    <property type="match status" value="1"/>
</dbReference>
<evidence type="ECO:0000256" key="1">
    <source>
        <dbReference type="ARBA" id="ARBA00007867"/>
    </source>
</evidence>
<dbReference type="Gene3D" id="3.40.50.150">
    <property type="entry name" value="Vaccinia Virus protein VP39"/>
    <property type="match status" value="1"/>
</dbReference>
<dbReference type="InterPro" id="IPR001045">
    <property type="entry name" value="Spermi_synthase"/>
</dbReference>
<dbReference type="Gene3D" id="2.30.140.10">
    <property type="entry name" value="Spermidine synthase, tetramerisation domain"/>
    <property type="match status" value="1"/>
</dbReference>
<protein>
    <recommendedName>
        <fullName evidence="5">thermospermine synthase</fullName>
        <ecNumber evidence="5">2.5.1.79</ecNumber>
    </recommendedName>
</protein>
<evidence type="ECO:0000256" key="5">
    <source>
        <dbReference type="ARBA" id="ARBA00049721"/>
    </source>
</evidence>
<dbReference type="CDD" id="cd02440">
    <property type="entry name" value="AdoMet_MTases"/>
    <property type="match status" value="1"/>
</dbReference>
<dbReference type="InterPro" id="IPR035246">
    <property type="entry name" value="Spermidine_synt_N"/>
</dbReference>
<dbReference type="InterPro" id="IPR029063">
    <property type="entry name" value="SAM-dependent_MTases_sf"/>
</dbReference>
<dbReference type="Pfam" id="PF17284">
    <property type="entry name" value="Spermine_synt_N"/>
    <property type="match status" value="1"/>
</dbReference>
<proteinExistence type="inferred from homology"/>
<dbReference type="InterPro" id="IPR037163">
    <property type="entry name" value="Spermidine_synt_N_sf"/>
</dbReference>
<evidence type="ECO:0000259" key="6">
    <source>
        <dbReference type="PROSITE" id="PS51006"/>
    </source>
</evidence>
<name>A0A6C0DSW3_9ZZZZ</name>
<dbReference type="HAMAP" id="MF_00198">
    <property type="entry name" value="Spermidine_synth"/>
    <property type="match status" value="1"/>
</dbReference>
<evidence type="ECO:0000256" key="3">
    <source>
        <dbReference type="ARBA" id="ARBA00023115"/>
    </source>
</evidence>
<comment type="catalytic activity">
    <reaction evidence="4">
        <text>S-adenosyl 3-(methylsulfanyl)propylamine + spermidine = thermospermine + S-methyl-5'-thioadenosine + H(+)</text>
        <dbReference type="Rhea" id="RHEA:30515"/>
        <dbReference type="ChEBI" id="CHEBI:15378"/>
        <dbReference type="ChEBI" id="CHEBI:17509"/>
        <dbReference type="ChEBI" id="CHEBI:57443"/>
        <dbReference type="ChEBI" id="CHEBI:57834"/>
        <dbReference type="ChEBI" id="CHEBI:59903"/>
        <dbReference type="EC" id="2.5.1.79"/>
    </reaction>
</comment>
<evidence type="ECO:0000256" key="4">
    <source>
        <dbReference type="ARBA" id="ARBA00048874"/>
    </source>
</evidence>
<organism evidence="7">
    <name type="scientific">viral metagenome</name>
    <dbReference type="NCBI Taxonomy" id="1070528"/>
    <lineage>
        <taxon>unclassified sequences</taxon>
        <taxon>metagenomes</taxon>
        <taxon>organismal metagenomes</taxon>
    </lineage>
</organism>